<dbReference type="OrthoDB" id="1653205at2"/>
<evidence type="ECO:0000313" key="3">
    <source>
        <dbReference type="Proteomes" id="UP000538666"/>
    </source>
</evidence>
<keyword evidence="2" id="KW-0645">Protease</keyword>
<dbReference type="InterPro" id="IPR001478">
    <property type="entry name" value="PDZ"/>
</dbReference>
<dbReference type="PANTHER" id="PTHR32060">
    <property type="entry name" value="TAIL-SPECIFIC PROTEASE"/>
    <property type="match status" value="1"/>
</dbReference>
<dbReference type="GO" id="GO:0006508">
    <property type="term" value="P:proteolysis"/>
    <property type="evidence" value="ECO:0007669"/>
    <property type="project" value="UniProtKB-KW"/>
</dbReference>
<dbReference type="RefSeq" id="WP_050058677.1">
    <property type="nucleotide sequence ID" value="NZ_JACHEK010000003.1"/>
</dbReference>
<dbReference type="InterPro" id="IPR029045">
    <property type="entry name" value="ClpP/crotonase-like_dom_sf"/>
</dbReference>
<comment type="caution">
    <text evidence="2">The sequence shown here is derived from an EMBL/GenBank/DDBJ whole genome shotgun (WGS) entry which is preliminary data.</text>
</comment>
<dbReference type="SUPFAM" id="SSF50156">
    <property type="entry name" value="PDZ domain-like"/>
    <property type="match status" value="1"/>
</dbReference>
<dbReference type="AlphaFoldDB" id="A0A841JZ70"/>
<dbReference type="SUPFAM" id="SSF52096">
    <property type="entry name" value="ClpP/crotonase"/>
    <property type="match status" value="1"/>
</dbReference>
<organism evidence="2 3">
    <name type="scientific">Silvibacterium bohemicum</name>
    <dbReference type="NCBI Taxonomy" id="1577686"/>
    <lineage>
        <taxon>Bacteria</taxon>
        <taxon>Pseudomonadati</taxon>
        <taxon>Acidobacteriota</taxon>
        <taxon>Terriglobia</taxon>
        <taxon>Terriglobales</taxon>
        <taxon>Acidobacteriaceae</taxon>
        <taxon>Silvibacterium</taxon>
    </lineage>
</organism>
<proteinExistence type="predicted"/>
<accession>A0A841JZ70</accession>
<evidence type="ECO:0000313" key="2">
    <source>
        <dbReference type="EMBL" id="MBB6143728.1"/>
    </source>
</evidence>
<dbReference type="Proteomes" id="UP000538666">
    <property type="component" value="Unassembled WGS sequence"/>
</dbReference>
<dbReference type="InterPro" id="IPR005151">
    <property type="entry name" value="Tail-specific_protease"/>
</dbReference>
<dbReference type="InterPro" id="IPR041489">
    <property type="entry name" value="PDZ_6"/>
</dbReference>
<evidence type="ECO:0000259" key="1">
    <source>
        <dbReference type="PROSITE" id="PS50106"/>
    </source>
</evidence>
<dbReference type="GO" id="GO:0004175">
    <property type="term" value="F:endopeptidase activity"/>
    <property type="evidence" value="ECO:0007669"/>
    <property type="project" value="TreeGrafter"/>
</dbReference>
<dbReference type="PANTHER" id="PTHR32060:SF22">
    <property type="entry name" value="CARBOXYL-TERMINAL-PROCESSING PEPTIDASE 3, CHLOROPLASTIC"/>
    <property type="match status" value="1"/>
</dbReference>
<dbReference type="EMBL" id="JACHEK010000003">
    <property type="protein sequence ID" value="MBB6143728.1"/>
    <property type="molecule type" value="Genomic_DNA"/>
</dbReference>
<dbReference type="Gene3D" id="2.30.42.10">
    <property type="match status" value="1"/>
</dbReference>
<name>A0A841JZ70_9BACT</name>
<sequence length="429" mass="46302">MNGHRSGALLNAKEREKLLENVSTIVSKHFYDVPLRTADWPTAVAKHRERIVSAASDEEFEVSMLALLAELRRSHVGFFHEGLSRSSSKMVLCATYTTSETSDGERWVFQDVHAGGPAALAGIQPGDVLLTVDGRPFRPPEHPLFAVESTVILNVLTKGLRQEAKTVAIPAAKRMRGQLPQVIPASVVSHKTLAHDTGYIRIAMYPGRIGVEVANDISLAVENLGHVERLIIDLRGNTGGGIGVLRAMSLLTPERLPIGRYAGGPIEPANGEKGYHLVFDRIPSQKLDLIPLAVKFQGLMSVRKAVGLKTPILIATEGLGVMPFHGRIVLLVDRHTASANEMLVAFAREHKLATVVGEATPGRVLGGNKFALSHGYWLALPVGSYQNKEGEPLEGQPIGPDVLAPFDPDSARAGLDTQLDRAIEVVSSL</sequence>
<keyword evidence="2" id="KW-0378">Hydrolase</keyword>
<dbReference type="Pfam" id="PF17820">
    <property type="entry name" value="PDZ_6"/>
    <property type="match status" value="1"/>
</dbReference>
<dbReference type="Gene3D" id="3.30.750.44">
    <property type="match status" value="1"/>
</dbReference>
<dbReference type="Pfam" id="PF03572">
    <property type="entry name" value="Peptidase_S41"/>
    <property type="match status" value="1"/>
</dbReference>
<gene>
    <name evidence="2" type="ORF">HNQ77_001677</name>
</gene>
<dbReference type="GO" id="GO:0008236">
    <property type="term" value="F:serine-type peptidase activity"/>
    <property type="evidence" value="ECO:0007669"/>
    <property type="project" value="InterPro"/>
</dbReference>
<reference evidence="2 3" key="1">
    <citation type="submission" date="2020-08" db="EMBL/GenBank/DDBJ databases">
        <title>Genomic Encyclopedia of Type Strains, Phase IV (KMG-IV): sequencing the most valuable type-strain genomes for metagenomic binning, comparative biology and taxonomic classification.</title>
        <authorList>
            <person name="Goeker M."/>
        </authorList>
    </citation>
    <scope>NUCLEOTIDE SEQUENCE [LARGE SCALE GENOMIC DNA]</scope>
    <source>
        <strain evidence="2 3">DSM 103733</strain>
    </source>
</reference>
<protein>
    <submittedName>
        <fullName evidence="2">C-terminal processing protease CtpA/Prc</fullName>
    </submittedName>
</protein>
<keyword evidence="3" id="KW-1185">Reference proteome</keyword>
<dbReference type="Gene3D" id="3.90.226.10">
    <property type="entry name" value="2-enoyl-CoA Hydratase, Chain A, domain 1"/>
    <property type="match status" value="1"/>
</dbReference>
<dbReference type="PROSITE" id="PS50106">
    <property type="entry name" value="PDZ"/>
    <property type="match status" value="1"/>
</dbReference>
<dbReference type="InterPro" id="IPR036034">
    <property type="entry name" value="PDZ_sf"/>
</dbReference>
<feature type="domain" description="PDZ" evidence="1">
    <location>
        <begin position="108"/>
        <end position="138"/>
    </location>
</feature>